<evidence type="ECO:0000313" key="2">
    <source>
        <dbReference type="EMBL" id="KAF9462396.1"/>
    </source>
</evidence>
<dbReference type="AlphaFoldDB" id="A0A9P6CDZ9"/>
<keyword evidence="1" id="KW-1133">Transmembrane helix</keyword>
<keyword evidence="3" id="KW-1185">Reference proteome</keyword>
<dbReference type="Proteomes" id="UP000807353">
    <property type="component" value="Unassembled WGS sequence"/>
</dbReference>
<evidence type="ECO:0000313" key="3">
    <source>
        <dbReference type="Proteomes" id="UP000807353"/>
    </source>
</evidence>
<dbReference type="EMBL" id="MU150272">
    <property type="protein sequence ID" value="KAF9462396.1"/>
    <property type="molecule type" value="Genomic_DNA"/>
</dbReference>
<feature type="transmembrane region" description="Helical" evidence="1">
    <location>
        <begin position="246"/>
        <end position="265"/>
    </location>
</feature>
<evidence type="ECO:0000256" key="1">
    <source>
        <dbReference type="SAM" id="Phobius"/>
    </source>
</evidence>
<protein>
    <submittedName>
        <fullName evidence="2">Uncharacterized protein</fullName>
    </submittedName>
</protein>
<gene>
    <name evidence="2" type="ORF">BDZ94DRAFT_726053</name>
</gene>
<feature type="transmembrane region" description="Helical" evidence="1">
    <location>
        <begin position="80"/>
        <end position="101"/>
    </location>
</feature>
<name>A0A9P6CDZ9_9AGAR</name>
<proteinExistence type="predicted"/>
<reference evidence="2" key="1">
    <citation type="submission" date="2020-11" db="EMBL/GenBank/DDBJ databases">
        <authorList>
            <consortium name="DOE Joint Genome Institute"/>
            <person name="Ahrendt S."/>
            <person name="Riley R."/>
            <person name="Andreopoulos W."/>
            <person name="Labutti K."/>
            <person name="Pangilinan J."/>
            <person name="Ruiz-Duenas F.J."/>
            <person name="Barrasa J.M."/>
            <person name="Sanchez-Garcia M."/>
            <person name="Camarero S."/>
            <person name="Miyauchi S."/>
            <person name="Serrano A."/>
            <person name="Linde D."/>
            <person name="Babiker R."/>
            <person name="Drula E."/>
            <person name="Ayuso-Fernandez I."/>
            <person name="Pacheco R."/>
            <person name="Padilla G."/>
            <person name="Ferreira P."/>
            <person name="Barriuso J."/>
            <person name="Kellner H."/>
            <person name="Castanera R."/>
            <person name="Alfaro M."/>
            <person name="Ramirez L."/>
            <person name="Pisabarro A.G."/>
            <person name="Kuo A."/>
            <person name="Tritt A."/>
            <person name="Lipzen A."/>
            <person name="He G."/>
            <person name="Yan M."/>
            <person name="Ng V."/>
            <person name="Cullen D."/>
            <person name="Martin F."/>
            <person name="Rosso M.-N."/>
            <person name="Henrissat B."/>
            <person name="Hibbett D."/>
            <person name="Martinez A.T."/>
            <person name="Grigoriev I.V."/>
        </authorList>
    </citation>
    <scope>NUCLEOTIDE SEQUENCE</scope>
    <source>
        <strain evidence="2">CBS 247.69</strain>
    </source>
</reference>
<feature type="transmembrane region" description="Helical" evidence="1">
    <location>
        <begin position="310"/>
        <end position="328"/>
    </location>
</feature>
<sequence>MIVFHYDPVTFPKGTMIQQTPIGPPATESTHPMSITVPPPVPFPSPPLVLINIISCFLATAAFGSSLTQINTWSPWTMSILPSIIGLLATVPFYIFLYRFALGYARAASKGLLGDTSFLPMWAFVYIFVLVALWLVIFIVNILCTADYPLAGMIISTIFAGCESLVSALLAIKCVWESWDAEDISKNPGNLELPLGVDAEGAVTSDDATLNSLLLTPRPTPKYLYLVSWILATLAFISSISPRLNLMVTVPTYLLTVMLHVPLFVSSGSSRRAITRFPFESVGISSFLLVLWCDFVLANTLIRIPRFQKVLSGIFGVMECIVAAYIVVKRIMESLSPPENQIHLQGD</sequence>
<accession>A0A9P6CDZ9</accession>
<feature type="transmembrane region" description="Helical" evidence="1">
    <location>
        <begin position="223"/>
        <end position="240"/>
    </location>
</feature>
<feature type="transmembrane region" description="Helical" evidence="1">
    <location>
        <begin position="277"/>
        <end position="298"/>
    </location>
</feature>
<dbReference type="OrthoDB" id="3031211at2759"/>
<keyword evidence="1" id="KW-0812">Transmembrane</keyword>
<feature type="transmembrane region" description="Helical" evidence="1">
    <location>
        <begin position="48"/>
        <end position="68"/>
    </location>
</feature>
<feature type="transmembrane region" description="Helical" evidence="1">
    <location>
        <begin position="121"/>
        <end position="144"/>
    </location>
</feature>
<organism evidence="2 3">
    <name type="scientific">Collybia nuda</name>
    <dbReference type="NCBI Taxonomy" id="64659"/>
    <lineage>
        <taxon>Eukaryota</taxon>
        <taxon>Fungi</taxon>
        <taxon>Dikarya</taxon>
        <taxon>Basidiomycota</taxon>
        <taxon>Agaricomycotina</taxon>
        <taxon>Agaricomycetes</taxon>
        <taxon>Agaricomycetidae</taxon>
        <taxon>Agaricales</taxon>
        <taxon>Tricholomatineae</taxon>
        <taxon>Clitocybaceae</taxon>
        <taxon>Collybia</taxon>
    </lineage>
</organism>
<keyword evidence="1" id="KW-0472">Membrane</keyword>
<comment type="caution">
    <text evidence="2">The sequence shown here is derived from an EMBL/GenBank/DDBJ whole genome shotgun (WGS) entry which is preliminary data.</text>
</comment>